<dbReference type="InterPro" id="IPR046214">
    <property type="entry name" value="DUF6247"/>
</dbReference>
<dbReference type="EMBL" id="JADQDF010000002">
    <property type="protein sequence ID" value="MBW0132500.1"/>
    <property type="molecule type" value="Genomic_DNA"/>
</dbReference>
<name>A0ABS6UJS7_9PSEU</name>
<keyword evidence="2" id="KW-1185">Reference proteome</keyword>
<reference evidence="1 2" key="1">
    <citation type="submission" date="2020-11" db="EMBL/GenBank/DDBJ databases">
        <title>Pseudonocardia abyssalis sp. nov. and Pseudonocardia oceani sp. nov., description and phylogenomic analysis of two novel actinomycetes isolated from the deep Southern Ocean.</title>
        <authorList>
            <person name="Parra J."/>
        </authorList>
    </citation>
    <scope>NUCLEOTIDE SEQUENCE [LARGE SCALE GENOMIC DNA]</scope>
    <source>
        <strain evidence="2">KRD185</strain>
    </source>
</reference>
<proteinExistence type="predicted"/>
<comment type="caution">
    <text evidence="1">The sequence shown here is derived from an EMBL/GenBank/DDBJ whole genome shotgun (WGS) entry which is preliminary data.</text>
</comment>
<dbReference type="Pfam" id="PF19760">
    <property type="entry name" value="DUF6247"/>
    <property type="match status" value="1"/>
</dbReference>
<organism evidence="1 2">
    <name type="scientific">Pseudonocardia oceani</name>
    <dbReference type="NCBI Taxonomy" id="2792013"/>
    <lineage>
        <taxon>Bacteria</taxon>
        <taxon>Bacillati</taxon>
        <taxon>Actinomycetota</taxon>
        <taxon>Actinomycetes</taxon>
        <taxon>Pseudonocardiales</taxon>
        <taxon>Pseudonocardiaceae</taxon>
        <taxon>Pseudonocardia</taxon>
    </lineage>
</organism>
<evidence type="ECO:0000313" key="1">
    <source>
        <dbReference type="EMBL" id="MBW0132500.1"/>
    </source>
</evidence>
<evidence type="ECO:0000313" key="2">
    <source>
        <dbReference type="Proteomes" id="UP000694300"/>
    </source>
</evidence>
<dbReference type="RefSeq" id="WP_218592360.1">
    <property type="nucleotide sequence ID" value="NZ_JADQDE010000226.1"/>
</dbReference>
<accession>A0ABS6UJS7</accession>
<protein>
    <submittedName>
        <fullName evidence="1">Uncharacterized protein</fullName>
    </submittedName>
</protein>
<gene>
    <name evidence="1" type="ORF">I4I82_33175</name>
</gene>
<dbReference type="Proteomes" id="UP000694300">
    <property type="component" value="Unassembled WGS sequence"/>
</dbReference>
<sequence>MNVIWSYDERPAGGHPLGPGAAPAAIRAALMATDQGPFDTAYAAALAEARQSLDLSGLFETLEHWRRVAVLQSDPVNYVRMVRRVAETLTGEPVPDGEPLELTRAKAGL</sequence>